<comment type="similarity">
    <text evidence="9">Belongs to the protein kinase superfamily.</text>
</comment>
<dbReference type="PROSITE" id="PS50011">
    <property type="entry name" value="PROTEIN_KINASE_DOM"/>
    <property type="match status" value="1"/>
</dbReference>
<keyword evidence="2" id="KW-0963">Cytoplasm</keyword>
<dbReference type="PANTHER" id="PTHR24345">
    <property type="entry name" value="SERINE/THREONINE-PROTEIN KINASE PLK"/>
    <property type="match status" value="1"/>
</dbReference>
<evidence type="ECO:0000313" key="12">
    <source>
        <dbReference type="EMBL" id="OLY82800.1"/>
    </source>
</evidence>
<evidence type="ECO:0000259" key="10">
    <source>
        <dbReference type="PROSITE" id="PS50011"/>
    </source>
</evidence>
<dbReference type="InterPro" id="IPR046437">
    <property type="entry name" value="Ser_Thr-PK_POLO_box_1_sf"/>
</dbReference>
<dbReference type="STRING" id="133383.A0A1R0H102"/>
<dbReference type="InterPro" id="IPR017441">
    <property type="entry name" value="Protein_kinase_ATP_BS"/>
</dbReference>
<keyword evidence="7 8" id="KW-0067">ATP-binding</keyword>
<evidence type="ECO:0000256" key="9">
    <source>
        <dbReference type="RuleBase" id="RU000304"/>
    </source>
</evidence>
<keyword evidence="13" id="KW-1185">Reference proteome</keyword>
<keyword evidence="3 9" id="KW-0723">Serine/threonine-protein kinase</keyword>
<protein>
    <submittedName>
        <fullName evidence="12">Serine/threonine-protein kinase PLK4</fullName>
    </submittedName>
</protein>
<proteinExistence type="inferred from homology"/>
<dbReference type="GO" id="GO:0004674">
    <property type="term" value="F:protein serine/threonine kinase activity"/>
    <property type="evidence" value="ECO:0007669"/>
    <property type="project" value="UniProtKB-KW"/>
</dbReference>
<dbReference type="InterPro" id="IPR011009">
    <property type="entry name" value="Kinase-like_dom_sf"/>
</dbReference>
<evidence type="ECO:0000256" key="5">
    <source>
        <dbReference type="ARBA" id="ARBA00022741"/>
    </source>
</evidence>
<evidence type="ECO:0000256" key="1">
    <source>
        <dbReference type="ARBA" id="ARBA00004496"/>
    </source>
</evidence>
<dbReference type="GO" id="GO:0005524">
    <property type="term" value="F:ATP binding"/>
    <property type="evidence" value="ECO:0007669"/>
    <property type="project" value="UniProtKB-UniRule"/>
</dbReference>
<name>A0A1R0H102_9FUNG</name>
<keyword evidence="4" id="KW-0808">Transferase</keyword>
<dbReference type="FunFam" id="3.30.200.20:FF:000042">
    <property type="entry name" value="Aurora kinase A"/>
    <property type="match status" value="1"/>
</dbReference>
<feature type="domain" description="Cryptic POLO box 1 (CPB1)" evidence="11">
    <location>
        <begin position="375"/>
        <end position="475"/>
    </location>
</feature>
<reference evidence="12 13" key="1">
    <citation type="journal article" date="2016" name="Mol. Biol. Evol.">
        <title>Genome-Wide Survey of Gut Fungi (Harpellales) Reveals the First Horizontally Transferred Ubiquitin Gene from a Mosquito Host.</title>
        <authorList>
            <person name="Wang Y."/>
            <person name="White M.M."/>
            <person name="Kvist S."/>
            <person name="Moncalvo J.M."/>
        </authorList>
    </citation>
    <scope>NUCLEOTIDE SEQUENCE [LARGE SCALE GENOMIC DNA]</scope>
    <source>
        <strain evidence="12 13">ALG-7-W6</strain>
    </source>
</reference>
<dbReference type="EMBL" id="LSSL01001237">
    <property type="protein sequence ID" value="OLY82800.1"/>
    <property type="molecule type" value="Genomic_DNA"/>
</dbReference>
<dbReference type="PANTHER" id="PTHR24345:SF91">
    <property type="entry name" value="SERINE_THREONINE-PROTEIN KINASE PLK4"/>
    <property type="match status" value="1"/>
</dbReference>
<evidence type="ECO:0000256" key="3">
    <source>
        <dbReference type="ARBA" id="ARBA00022527"/>
    </source>
</evidence>
<dbReference type="InterPro" id="IPR000719">
    <property type="entry name" value="Prot_kinase_dom"/>
</dbReference>
<dbReference type="InterPro" id="IPR008271">
    <property type="entry name" value="Ser/Thr_kinase_AS"/>
</dbReference>
<dbReference type="FunFam" id="1.10.510.10:FF:000571">
    <property type="entry name" value="Maternal embryonic leucine zipper kinase"/>
    <property type="match status" value="1"/>
</dbReference>
<accession>A0A1R0H102</accession>
<dbReference type="Pfam" id="PF00069">
    <property type="entry name" value="Pkinase"/>
    <property type="match status" value="1"/>
</dbReference>
<evidence type="ECO:0000256" key="4">
    <source>
        <dbReference type="ARBA" id="ARBA00022679"/>
    </source>
</evidence>
<keyword evidence="6 12" id="KW-0418">Kinase</keyword>
<gene>
    <name evidence="12" type="ORF">AYI68_g3079</name>
</gene>
<dbReference type="OrthoDB" id="408964at2759"/>
<dbReference type="Proteomes" id="UP000187455">
    <property type="component" value="Unassembled WGS sequence"/>
</dbReference>
<comment type="subcellular location">
    <subcellularLocation>
        <location evidence="1">Cytoplasm</location>
    </subcellularLocation>
</comment>
<sequence length="486" mass="55203">MSAYSLGPEIGRGGFGKVYSAIPKYQDPRFEAEKVAIKVIDKYQLQSNELRDRVAAEVSIHSRISHPSIVKLYDYFEDNEKVYLIMELCQNGDLFSYLIERRKAEKNINENYNLDDQELAILPEPEIRYLMLQIGRAISYLHENSIIHRDLKLKNLVLSSDMEVKLSDFGLATTVKKNPSDPTTFCGTQNYISPEVVARRPYGPAIDLWAMGCLMYTLKTGKLPSNSESSQDSKNIILQISDSSIEIIDLIQKLLTKDPIKRISIKDYFNHPFFNPIKASKPLSTLSSIGKFPKNAYSSAPGNLFTPFSNFAAEQNIENHNFININMESNAPKAGLKNALANIFKNDPSFAISNKDLDSSIKKYNNVIKNDYNSINLNANSLINTQRLNPIKQKTKHAVIEILSDGRVKSEFFGDNYILVFDPSQNLILQFPRDSALLLTDKATSVIKIDFQTMNPELSRKVKYVLKFIELVRSKTCRVRLFIQIT</sequence>
<evidence type="ECO:0000256" key="2">
    <source>
        <dbReference type="ARBA" id="ARBA00022490"/>
    </source>
</evidence>
<dbReference type="PROSITE" id="PS00108">
    <property type="entry name" value="PROTEIN_KINASE_ST"/>
    <property type="match status" value="1"/>
</dbReference>
<dbReference type="Gene3D" id="3.30.1120.120">
    <property type="match status" value="1"/>
</dbReference>
<dbReference type="InterPro" id="IPR033699">
    <property type="entry name" value="POLO_box_Plk4_1"/>
</dbReference>
<evidence type="ECO:0000256" key="7">
    <source>
        <dbReference type="ARBA" id="ARBA00022840"/>
    </source>
</evidence>
<dbReference type="SUPFAM" id="SSF56112">
    <property type="entry name" value="Protein kinase-like (PK-like)"/>
    <property type="match status" value="1"/>
</dbReference>
<dbReference type="Gene3D" id="1.10.510.10">
    <property type="entry name" value="Transferase(Phosphotransferase) domain 1"/>
    <property type="match status" value="1"/>
</dbReference>
<evidence type="ECO:0000256" key="8">
    <source>
        <dbReference type="PROSITE-ProRule" id="PRU10141"/>
    </source>
</evidence>
<comment type="caution">
    <text evidence="12">The sequence shown here is derived from an EMBL/GenBank/DDBJ whole genome shotgun (WGS) entry which is preliminary data.</text>
</comment>
<keyword evidence="5 8" id="KW-0547">Nucleotide-binding</keyword>
<dbReference type="GO" id="GO:0005737">
    <property type="term" value="C:cytoplasm"/>
    <property type="evidence" value="ECO:0007669"/>
    <property type="project" value="UniProtKB-SubCell"/>
</dbReference>
<dbReference type="PROSITE" id="PS00107">
    <property type="entry name" value="PROTEIN_KINASE_ATP"/>
    <property type="match status" value="1"/>
</dbReference>
<feature type="domain" description="Protein kinase" evidence="10">
    <location>
        <begin position="4"/>
        <end position="274"/>
    </location>
</feature>
<organism evidence="12 13">
    <name type="scientific">Smittium mucronatum</name>
    <dbReference type="NCBI Taxonomy" id="133383"/>
    <lineage>
        <taxon>Eukaryota</taxon>
        <taxon>Fungi</taxon>
        <taxon>Fungi incertae sedis</taxon>
        <taxon>Zoopagomycota</taxon>
        <taxon>Kickxellomycotina</taxon>
        <taxon>Harpellomycetes</taxon>
        <taxon>Harpellales</taxon>
        <taxon>Legeriomycetaceae</taxon>
        <taxon>Smittium</taxon>
    </lineage>
</organism>
<dbReference type="SMART" id="SM00220">
    <property type="entry name" value="S_TKc"/>
    <property type="match status" value="1"/>
</dbReference>
<evidence type="ECO:0000256" key="6">
    <source>
        <dbReference type="ARBA" id="ARBA00022777"/>
    </source>
</evidence>
<dbReference type="GO" id="GO:0005634">
    <property type="term" value="C:nucleus"/>
    <property type="evidence" value="ECO:0007669"/>
    <property type="project" value="TreeGrafter"/>
</dbReference>
<evidence type="ECO:0000313" key="13">
    <source>
        <dbReference type="Proteomes" id="UP000187455"/>
    </source>
</evidence>
<evidence type="ECO:0000259" key="11">
    <source>
        <dbReference type="PROSITE" id="PS51984"/>
    </source>
</evidence>
<dbReference type="PROSITE" id="PS51984">
    <property type="entry name" value="CPB1"/>
    <property type="match status" value="1"/>
</dbReference>
<feature type="binding site" evidence="8">
    <location>
        <position position="38"/>
    </location>
    <ligand>
        <name>ATP</name>
        <dbReference type="ChEBI" id="CHEBI:30616"/>
    </ligand>
</feature>
<dbReference type="AlphaFoldDB" id="A0A1R0H102"/>